<dbReference type="HOGENOM" id="CLU_028957_0_0_2"/>
<dbReference type="PATRIC" id="fig|1434108.4.peg.2577"/>
<organism evidence="2 3">
    <name type="scientific">Methanosarcina barkeri MS</name>
    <dbReference type="NCBI Taxonomy" id="1434108"/>
    <lineage>
        <taxon>Archaea</taxon>
        <taxon>Methanobacteriati</taxon>
        <taxon>Methanobacteriota</taxon>
        <taxon>Stenosarchaea group</taxon>
        <taxon>Methanomicrobia</taxon>
        <taxon>Methanosarcinales</taxon>
        <taxon>Methanosarcinaceae</taxon>
        <taxon>Methanosarcina</taxon>
    </lineage>
</organism>
<feature type="transmembrane region" description="Helical" evidence="1">
    <location>
        <begin position="393"/>
        <end position="413"/>
    </location>
</feature>
<evidence type="ECO:0008006" key="4">
    <source>
        <dbReference type="Google" id="ProtNLM"/>
    </source>
</evidence>
<dbReference type="GeneID" id="24845282"/>
<sequence>MKKTSSEVPISRENSVNISKYAQKQNKYPDLNIILFYLLNIIRSKYSLPFCLSILMLLYMQTVKPVIIGDGHEYFAMTISLFNHLSLDLQPADIAMRAAIEQSRGIYFPPTQDYYGYAKALNGNYYPIHFWAYSLASLPFLFILHFFNINELSSLQITNAVLLLASFWVITYCFEDKLQRLIMLAFSVVNPIVLYIGWTGAEVFSYSFVVMAISFAVAKKYNLAVLLSSIASLQNPPIIMFTLYLIYLGLRDSNFDFNNLKKLILSSAITVVPYIFYMIYYHVPNLIVSSGVSTFSNMSISKFINLFTDLNFGMILYIPVLFILAVIALFIGVKKKDDKIIFLWVTIVLMVTITTTQGNWNPGIMYIHRYCTYMIPVITLIVLYSLKYYSSVLSARLLGITLIIGFTLSFFTISGCMHDYDYSNYVKFSKLSQYAIVCAPELSNPPYENFGERSIGEEVDYTKNLPILFVYDGNVRKILTDYAHITDIEKFIEPEYKNETIKSIEKSGIGYINSHEIILPSYVDSSKIRILYHWKDDKYVTYATNA</sequence>
<gene>
    <name evidence="2" type="ORF">MSBRM_2020</name>
</gene>
<feature type="transmembrane region" description="Helical" evidence="1">
    <location>
        <begin position="340"/>
        <end position="360"/>
    </location>
</feature>
<reference evidence="2 3" key="1">
    <citation type="submission" date="2014-07" db="EMBL/GenBank/DDBJ databases">
        <title>Methanogenic archaea and the global carbon cycle.</title>
        <authorList>
            <person name="Henriksen J.R."/>
            <person name="Luke J."/>
            <person name="Reinhart S."/>
            <person name="Benedict M.N."/>
            <person name="Youngblut N.D."/>
            <person name="Metcalf M.E."/>
            <person name="Whitaker R.J."/>
            <person name="Metcalf W.W."/>
        </authorList>
    </citation>
    <scope>NUCLEOTIDE SEQUENCE [LARGE SCALE GENOMIC DNA]</scope>
    <source>
        <strain evidence="2 3">MS</strain>
    </source>
</reference>
<keyword evidence="3" id="KW-1185">Reference proteome</keyword>
<keyword evidence="1" id="KW-0472">Membrane</keyword>
<dbReference type="RefSeq" id="WP_048117030.1">
    <property type="nucleotide sequence ID" value="NZ_CP009528.1"/>
</dbReference>
<dbReference type="Proteomes" id="UP000033033">
    <property type="component" value="Chromosome"/>
</dbReference>
<feature type="transmembrane region" description="Helical" evidence="1">
    <location>
        <begin position="314"/>
        <end position="333"/>
    </location>
</feature>
<proteinExistence type="predicted"/>
<dbReference type="EMBL" id="CP009528">
    <property type="protein sequence ID" value="AKB55018.1"/>
    <property type="molecule type" value="Genomic_DNA"/>
</dbReference>
<feature type="transmembrane region" description="Helical" evidence="1">
    <location>
        <begin position="366"/>
        <end position="386"/>
    </location>
</feature>
<feature type="transmembrane region" description="Helical" evidence="1">
    <location>
        <begin position="155"/>
        <end position="174"/>
    </location>
</feature>
<accession>A0A0E3QWF8</accession>
<dbReference type="AlphaFoldDB" id="A0A0E3QWF8"/>
<keyword evidence="1" id="KW-0812">Transmembrane</keyword>
<protein>
    <recommendedName>
        <fullName evidence="4">Glycosyltransferase RgtA/B/C/D-like domain-containing protein</fullName>
    </recommendedName>
</protein>
<keyword evidence="1" id="KW-1133">Transmembrane helix</keyword>
<dbReference type="KEGG" id="mby:MSBRM_2020"/>
<feature type="transmembrane region" description="Helical" evidence="1">
    <location>
        <begin position="130"/>
        <end position="149"/>
    </location>
</feature>
<name>A0A0E3QWF8_METBA</name>
<feature type="transmembrane region" description="Helical" evidence="1">
    <location>
        <begin position="262"/>
        <end position="283"/>
    </location>
</feature>
<evidence type="ECO:0000313" key="3">
    <source>
        <dbReference type="Proteomes" id="UP000033033"/>
    </source>
</evidence>
<evidence type="ECO:0000256" key="1">
    <source>
        <dbReference type="SAM" id="Phobius"/>
    </source>
</evidence>
<feature type="transmembrane region" description="Helical" evidence="1">
    <location>
        <begin position="221"/>
        <end position="250"/>
    </location>
</feature>
<evidence type="ECO:0000313" key="2">
    <source>
        <dbReference type="EMBL" id="AKB55018.1"/>
    </source>
</evidence>